<protein>
    <submittedName>
        <fullName evidence="5">NAD(P)-dependent oxidoreductase</fullName>
    </submittedName>
</protein>
<dbReference type="PANTHER" id="PTHR43761:SF1">
    <property type="entry name" value="D-ISOMER SPECIFIC 2-HYDROXYACID DEHYDROGENASE CATALYTIC DOMAIN-CONTAINING PROTEIN-RELATED"/>
    <property type="match status" value="1"/>
</dbReference>
<evidence type="ECO:0000256" key="3">
    <source>
        <dbReference type="ARBA" id="ARBA00023027"/>
    </source>
</evidence>
<keyword evidence="3" id="KW-0520">NAD</keyword>
<dbReference type="EMBL" id="CP157947">
    <property type="protein sequence ID" value="XBS70370.1"/>
    <property type="molecule type" value="Genomic_DNA"/>
</dbReference>
<sequence length="167" mass="18950">MKVIALYLDKLNEHMERMLIKRCSEEIDVRFFNPTIGTKGDLKDADIFIDTTFKVTKNIIDAAPHLKLIQRTGIGVDMVDVAYANERRIPISVCRGFNSNAVAELTILDILSLYRRLTTLDSITKKGEWHTWTYRHESYEIMGKTVGVLGAGTIGCNVIKKSSSVWR</sequence>
<organism evidence="5">
    <name type="scientific">Acerihabitans sp. KWT182</name>
    <dbReference type="NCBI Taxonomy" id="3157919"/>
    <lineage>
        <taxon>Bacteria</taxon>
        <taxon>Pseudomonadati</taxon>
        <taxon>Pseudomonadota</taxon>
        <taxon>Gammaproteobacteria</taxon>
        <taxon>Enterobacterales</taxon>
        <taxon>Pectobacteriaceae</taxon>
        <taxon>Acerihabitans</taxon>
    </lineage>
</organism>
<dbReference type="PANTHER" id="PTHR43761">
    <property type="entry name" value="D-ISOMER SPECIFIC 2-HYDROXYACID DEHYDROGENASE FAMILY PROTEIN (AFU_ORTHOLOGUE AFUA_1G13630)"/>
    <property type="match status" value="1"/>
</dbReference>
<evidence type="ECO:0000313" key="5">
    <source>
        <dbReference type="EMBL" id="XBS70370.1"/>
    </source>
</evidence>
<feature type="domain" description="D-isomer specific 2-hydroxyacid dehydrogenase catalytic" evidence="4">
    <location>
        <begin position="16"/>
        <end position="146"/>
    </location>
</feature>
<dbReference type="AlphaFoldDB" id="A0AAU7QAW0"/>
<evidence type="ECO:0000256" key="1">
    <source>
        <dbReference type="ARBA" id="ARBA00005854"/>
    </source>
</evidence>
<dbReference type="InterPro" id="IPR006139">
    <property type="entry name" value="D-isomer_2_OHA_DH_cat_dom"/>
</dbReference>
<dbReference type="Gene3D" id="3.40.50.720">
    <property type="entry name" value="NAD(P)-binding Rossmann-like Domain"/>
    <property type="match status" value="2"/>
</dbReference>
<dbReference type="SUPFAM" id="SSF52283">
    <property type="entry name" value="Formate/glycerate dehydrogenase catalytic domain-like"/>
    <property type="match status" value="1"/>
</dbReference>
<proteinExistence type="inferred from homology"/>
<dbReference type="InterPro" id="IPR050418">
    <property type="entry name" value="D-iso_2-hydroxyacid_DH_PdxB"/>
</dbReference>
<accession>A0AAU7QAW0</accession>
<comment type="similarity">
    <text evidence="1">Belongs to the D-isomer specific 2-hydroxyacid dehydrogenase family.</text>
</comment>
<name>A0AAU7QAW0_9GAMM</name>
<dbReference type="GO" id="GO:0051287">
    <property type="term" value="F:NAD binding"/>
    <property type="evidence" value="ECO:0007669"/>
    <property type="project" value="InterPro"/>
</dbReference>
<evidence type="ECO:0000259" key="4">
    <source>
        <dbReference type="Pfam" id="PF00389"/>
    </source>
</evidence>
<evidence type="ECO:0000256" key="2">
    <source>
        <dbReference type="ARBA" id="ARBA00023002"/>
    </source>
</evidence>
<reference evidence="5" key="1">
    <citation type="submission" date="2024-06" db="EMBL/GenBank/DDBJ databases">
        <authorList>
            <person name="Coelho C."/>
            <person name="Bento M."/>
            <person name="Garcia E."/>
            <person name="Camelo A."/>
            <person name="Brandao I."/>
            <person name="Espirito Santo C."/>
            <person name="Trovao J."/>
            <person name="Verissimo A."/>
            <person name="Costa J."/>
            <person name="Tiago I."/>
        </authorList>
    </citation>
    <scope>NUCLEOTIDE SEQUENCE</scope>
    <source>
        <strain evidence="5">KWT182</strain>
    </source>
</reference>
<dbReference type="Pfam" id="PF00389">
    <property type="entry name" value="2-Hacid_dh"/>
    <property type="match status" value="1"/>
</dbReference>
<dbReference type="GO" id="GO:0016616">
    <property type="term" value="F:oxidoreductase activity, acting on the CH-OH group of donors, NAD or NADP as acceptor"/>
    <property type="evidence" value="ECO:0007669"/>
    <property type="project" value="InterPro"/>
</dbReference>
<gene>
    <name evidence="5" type="ORF">ABK905_03700</name>
</gene>
<keyword evidence="2" id="KW-0560">Oxidoreductase</keyword>